<proteinExistence type="inferred from homology"/>
<gene>
    <name evidence="7 9" type="primary">recO</name>
    <name evidence="9" type="ORF">R5W23_004257</name>
</gene>
<reference evidence="10" key="1">
    <citation type="journal article" date="2023" name="Mar. Drugs">
        <title>Gemmata algarum, a Novel Planctomycete Isolated from an Algal Mat, Displays Antimicrobial Activity.</title>
        <authorList>
            <person name="Kumar G."/>
            <person name="Kallscheuer N."/>
            <person name="Kashif M."/>
            <person name="Ahamad S."/>
            <person name="Jagadeeshwari U."/>
            <person name="Pannikurungottu S."/>
            <person name="Haufschild T."/>
            <person name="Kabuu M."/>
            <person name="Sasikala C."/>
            <person name="Jogler C."/>
            <person name="Ramana C."/>
        </authorList>
    </citation>
    <scope>NUCLEOTIDE SEQUENCE [LARGE SCALE GENOMIC DNA]</scope>
    <source>
        <strain evidence="10">JC673</strain>
    </source>
</reference>
<dbReference type="NCBIfam" id="TIGR00613">
    <property type="entry name" value="reco"/>
    <property type="match status" value="1"/>
</dbReference>
<dbReference type="PANTHER" id="PTHR33991:SF1">
    <property type="entry name" value="DNA REPAIR PROTEIN RECO"/>
    <property type="match status" value="1"/>
</dbReference>
<keyword evidence="3 7" id="KW-0227">DNA damage</keyword>
<dbReference type="InterPro" id="IPR037278">
    <property type="entry name" value="ARFGAP/RecO"/>
</dbReference>
<evidence type="ECO:0000256" key="7">
    <source>
        <dbReference type="HAMAP-Rule" id="MF_00201"/>
    </source>
</evidence>
<evidence type="ECO:0000256" key="4">
    <source>
        <dbReference type="ARBA" id="ARBA00023172"/>
    </source>
</evidence>
<dbReference type="SUPFAM" id="SSF50249">
    <property type="entry name" value="Nucleic acid-binding proteins"/>
    <property type="match status" value="1"/>
</dbReference>
<evidence type="ECO:0000259" key="8">
    <source>
        <dbReference type="Pfam" id="PF11967"/>
    </source>
</evidence>
<dbReference type="HAMAP" id="MF_00201">
    <property type="entry name" value="RecO"/>
    <property type="match status" value="1"/>
</dbReference>
<evidence type="ECO:0000313" key="9">
    <source>
        <dbReference type="EMBL" id="MDY3562778.1"/>
    </source>
</evidence>
<organism evidence="9 10">
    <name type="scientific">Gemmata algarum</name>
    <dbReference type="NCBI Taxonomy" id="2975278"/>
    <lineage>
        <taxon>Bacteria</taxon>
        <taxon>Pseudomonadati</taxon>
        <taxon>Planctomycetota</taxon>
        <taxon>Planctomycetia</taxon>
        <taxon>Gemmatales</taxon>
        <taxon>Gemmataceae</taxon>
        <taxon>Gemmata</taxon>
    </lineage>
</organism>
<dbReference type="RefSeq" id="WP_320689053.1">
    <property type="nucleotide sequence ID" value="NZ_JAXBLV010000222.1"/>
</dbReference>
<evidence type="ECO:0000313" key="10">
    <source>
        <dbReference type="Proteomes" id="UP001272242"/>
    </source>
</evidence>
<evidence type="ECO:0000256" key="2">
    <source>
        <dbReference type="ARBA" id="ARBA00021310"/>
    </source>
</evidence>
<dbReference type="Pfam" id="PF11967">
    <property type="entry name" value="RecO_N"/>
    <property type="match status" value="1"/>
</dbReference>
<keyword evidence="5 7" id="KW-0234">DNA repair</keyword>
<dbReference type="PANTHER" id="PTHR33991">
    <property type="entry name" value="DNA REPAIR PROTEIN RECO"/>
    <property type="match status" value="1"/>
</dbReference>
<comment type="function">
    <text evidence="7">Involved in DNA repair and RecF pathway recombination.</text>
</comment>
<dbReference type="Gene3D" id="2.40.50.140">
    <property type="entry name" value="Nucleic acid-binding proteins"/>
    <property type="match status" value="1"/>
</dbReference>
<protein>
    <recommendedName>
        <fullName evidence="2 7">DNA repair protein RecO</fullName>
    </recommendedName>
    <alternativeName>
        <fullName evidence="6 7">Recombination protein O</fullName>
    </alternativeName>
</protein>
<name>A0ABU5F6M2_9BACT</name>
<evidence type="ECO:0000256" key="6">
    <source>
        <dbReference type="ARBA" id="ARBA00033409"/>
    </source>
</evidence>
<dbReference type="InterPro" id="IPR042242">
    <property type="entry name" value="RecO_C"/>
</dbReference>
<dbReference type="SUPFAM" id="SSF57863">
    <property type="entry name" value="ArfGap/RecO-like zinc finger"/>
    <property type="match status" value="2"/>
</dbReference>
<dbReference type="InterPro" id="IPR012340">
    <property type="entry name" value="NA-bd_OB-fold"/>
</dbReference>
<evidence type="ECO:0000256" key="3">
    <source>
        <dbReference type="ARBA" id="ARBA00022763"/>
    </source>
</evidence>
<feature type="domain" description="DNA replication/recombination mediator RecO N-terminal" evidence="8">
    <location>
        <begin position="1"/>
        <end position="79"/>
    </location>
</feature>
<sequence>MQSEKALAIVTRGTDWSETSRITTLFTREFGKVRALAKGGRRLKSNFDVAFDLLTVCEVVFIRKASGLELLTEARMNEQFPALRKNLPALYAGYYVAELLAEGLQDYDPHPALFDAALHILRALGRTAVSSPTGEKGTETEICYTGENDGATADTVAGGEVPVGTGAEVSGIRSVEAISPLGKEAGLGNGSLLATVSAFELVWLQELGYSPRLDACATCGRERLSPTARAFFSPLAGGVLCPECGPTVADRRMVSGDALLCIRDLTERGAEAALPGGARAEVRQVLGYAVSCVLGRRPRMLTYVDAR</sequence>
<comment type="caution">
    <text evidence="9">The sequence shown here is derived from an EMBL/GenBank/DDBJ whole genome shotgun (WGS) entry which is preliminary data.</text>
</comment>
<dbReference type="EMBL" id="JAXBLV010000222">
    <property type="protein sequence ID" value="MDY3562778.1"/>
    <property type="molecule type" value="Genomic_DNA"/>
</dbReference>
<dbReference type="Gene3D" id="1.20.1440.120">
    <property type="entry name" value="Recombination protein O, C-terminal domain"/>
    <property type="match status" value="1"/>
</dbReference>
<dbReference type="Proteomes" id="UP001272242">
    <property type="component" value="Unassembled WGS sequence"/>
</dbReference>
<dbReference type="InterPro" id="IPR003717">
    <property type="entry name" value="RecO"/>
</dbReference>
<comment type="similarity">
    <text evidence="1 7">Belongs to the RecO family.</text>
</comment>
<dbReference type="Pfam" id="PF02565">
    <property type="entry name" value="RecO_C"/>
    <property type="match status" value="2"/>
</dbReference>
<evidence type="ECO:0000256" key="1">
    <source>
        <dbReference type="ARBA" id="ARBA00007452"/>
    </source>
</evidence>
<keyword evidence="10" id="KW-1185">Reference proteome</keyword>
<keyword evidence="4 7" id="KW-0233">DNA recombination</keyword>
<evidence type="ECO:0000256" key="5">
    <source>
        <dbReference type="ARBA" id="ARBA00023204"/>
    </source>
</evidence>
<dbReference type="InterPro" id="IPR022572">
    <property type="entry name" value="DNA_rep/recomb_RecO_N"/>
</dbReference>
<accession>A0ABU5F6M2</accession>